<feature type="non-terminal residue" evidence="2">
    <location>
        <position position="299"/>
    </location>
</feature>
<organism evidence="2 3">
    <name type="scientific">Aureobasidium melanogenum</name>
    <name type="common">Aureobasidium pullulans var. melanogenum</name>
    <dbReference type="NCBI Taxonomy" id="46634"/>
    <lineage>
        <taxon>Eukaryota</taxon>
        <taxon>Fungi</taxon>
        <taxon>Dikarya</taxon>
        <taxon>Ascomycota</taxon>
        <taxon>Pezizomycotina</taxon>
        <taxon>Dothideomycetes</taxon>
        <taxon>Dothideomycetidae</taxon>
        <taxon>Dothideales</taxon>
        <taxon>Saccotheciaceae</taxon>
        <taxon>Aureobasidium</taxon>
    </lineage>
</organism>
<dbReference type="Proteomes" id="UP000729357">
    <property type="component" value="Unassembled WGS sequence"/>
</dbReference>
<proteinExistence type="predicted"/>
<reference evidence="2" key="1">
    <citation type="journal article" date="2021" name="J Fungi (Basel)">
        <title>Virulence traits and population genomics of the black yeast Aureobasidium melanogenum.</title>
        <authorList>
            <person name="Cernosa A."/>
            <person name="Sun X."/>
            <person name="Gostincar C."/>
            <person name="Fang C."/>
            <person name="Gunde-Cimerman N."/>
            <person name="Song Z."/>
        </authorList>
    </citation>
    <scope>NUCLEOTIDE SEQUENCE</scope>
    <source>
        <strain evidence="2">EXF-9298</strain>
    </source>
</reference>
<feature type="compositionally biased region" description="Acidic residues" evidence="1">
    <location>
        <begin position="281"/>
        <end position="299"/>
    </location>
</feature>
<reference evidence="2" key="2">
    <citation type="submission" date="2021-08" db="EMBL/GenBank/DDBJ databases">
        <authorList>
            <person name="Gostincar C."/>
            <person name="Sun X."/>
            <person name="Song Z."/>
            <person name="Gunde-Cimerman N."/>
        </authorList>
    </citation>
    <scope>NUCLEOTIDE SEQUENCE</scope>
    <source>
        <strain evidence="2">EXF-9298</strain>
    </source>
</reference>
<sequence>MCCWYEKQIPNCLLCGGTGIPETWLLGCPFGLARGDCNLIFETAVNITRDHPSCVSLDQLCRDVRMGVPPRETVDPLGSSSYSAPIQTPTTPEYARSLPAGWTATAVNTENPSDALNLAIQHRDALVSMMEDLVPTVQSLNATVAPLDARLRVVIEWCEGYMAGMIVAANTHIANVQFAEFQVANNTQWSDQAQMDIDIIVDGITNHLSPFEGAWIWHRRFSDLFVHLRRMAGELSPPRPVTDELPPIRRRRGAVAGLDDAATADHSDFLPPRGFYLPEDAFSDDDDEAMDENWDEFDS</sequence>
<evidence type="ECO:0000256" key="1">
    <source>
        <dbReference type="SAM" id="MobiDB-lite"/>
    </source>
</evidence>
<evidence type="ECO:0000313" key="2">
    <source>
        <dbReference type="EMBL" id="KAG9991256.1"/>
    </source>
</evidence>
<dbReference type="AlphaFoldDB" id="A0A9P8G585"/>
<evidence type="ECO:0000313" key="3">
    <source>
        <dbReference type="Proteomes" id="UP000729357"/>
    </source>
</evidence>
<gene>
    <name evidence="2" type="ORF">KCU98_g518</name>
</gene>
<name>A0A9P8G585_AURME</name>
<comment type="caution">
    <text evidence="2">The sequence shown here is derived from an EMBL/GenBank/DDBJ whole genome shotgun (WGS) entry which is preliminary data.</text>
</comment>
<dbReference type="EMBL" id="JAHFXS010000004">
    <property type="protein sequence ID" value="KAG9991256.1"/>
    <property type="molecule type" value="Genomic_DNA"/>
</dbReference>
<feature type="region of interest" description="Disordered" evidence="1">
    <location>
        <begin position="278"/>
        <end position="299"/>
    </location>
</feature>
<protein>
    <submittedName>
        <fullName evidence="2">Uncharacterized protein</fullName>
    </submittedName>
</protein>
<accession>A0A9P8G585</accession>
<keyword evidence="3" id="KW-1185">Reference proteome</keyword>